<organism evidence="1 2">
    <name type="scientific">Yersinia mollaretii (strain ATCC 43969 / DSM 18520 / CIP 103324 / CNY 7263 / WAIP 204)</name>
    <dbReference type="NCBI Taxonomy" id="349967"/>
    <lineage>
        <taxon>Bacteria</taxon>
        <taxon>Pseudomonadati</taxon>
        <taxon>Pseudomonadota</taxon>
        <taxon>Gammaproteobacteria</taxon>
        <taxon>Enterobacterales</taxon>
        <taxon>Yersiniaceae</taxon>
        <taxon>Yersinia</taxon>
    </lineage>
</organism>
<sequence length="64" mass="7581">MAVRKLPNGKWVCDFYSDGRDSKRVRKTFVTRGEALRFEREQLAQRGDLDIDYPTELNKRGKYV</sequence>
<evidence type="ECO:0000313" key="1">
    <source>
        <dbReference type="EMBL" id="EEQ09896.1"/>
    </source>
</evidence>
<accession>A0ABP2EDW3</accession>
<dbReference type="EMBL" id="AALD02000028">
    <property type="protein sequence ID" value="EEQ09896.1"/>
    <property type="molecule type" value="Genomic_DNA"/>
</dbReference>
<proteinExistence type="predicted"/>
<dbReference type="Proteomes" id="UP000003027">
    <property type="component" value="Unassembled WGS sequence"/>
</dbReference>
<comment type="caution">
    <text evidence="1">The sequence shown here is derived from an EMBL/GenBank/DDBJ whole genome shotgun (WGS) entry which is preliminary data.</text>
</comment>
<keyword evidence="2" id="KW-1185">Reference proteome</keyword>
<reference evidence="1" key="1">
    <citation type="submission" date="2008-12" db="EMBL/GenBank/DDBJ databases">
        <title>Annotation of the Yersinia mollaretii ATCC 43969 genome.</title>
        <authorList>
            <person name="Read T.D."/>
            <person name="Akmal A."/>
            <person name="Bishop-Lilly K."/>
            <person name="Chen P.E."/>
            <person name="Cook C."/>
            <person name="Kiley M.P."/>
            <person name="Lentz S."/>
            <person name="Mateczun A."/>
            <person name="Nagarajan N."/>
            <person name="Nolan N."/>
            <person name="Osborne B.I."/>
            <person name="Pop M."/>
            <person name="Sozhamannan S."/>
            <person name="Stewart A.C."/>
            <person name="Sulakvelidze A."/>
            <person name="Thomason B."/>
            <person name="Willner K."/>
            <person name="Zwick M.E."/>
        </authorList>
    </citation>
    <scope>NUCLEOTIDE SEQUENCE [LARGE SCALE GENOMIC DNA]</scope>
    <source>
        <strain evidence="1">ATCC 43969</strain>
    </source>
</reference>
<gene>
    <name evidence="1" type="ORF">ymoll0001_17540</name>
</gene>
<protein>
    <submittedName>
        <fullName evidence="1">Bacteriophage integrase</fullName>
    </submittedName>
</protein>
<evidence type="ECO:0000313" key="2">
    <source>
        <dbReference type="Proteomes" id="UP000003027"/>
    </source>
</evidence>
<name>A0ABP2EDW3_YERMW</name>